<dbReference type="RefSeq" id="WP_132372040.1">
    <property type="nucleotide sequence ID" value="NZ_SMAN01000013.1"/>
</dbReference>
<dbReference type="OrthoDB" id="1739831at2"/>
<evidence type="ECO:0000313" key="2">
    <source>
        <dbReference type="Proteomes" id="UP000294650"/>
    </source>
</evidence>
<dbReference type="EMBL" id="SMAN01000013">
    <property type="protein sequence ID" value="TCT20455.1"/>
    <property type="molecule type" value="Genomic_DNA"/>
</dbReference>
<keyword evidence="2" id="KW-1185">Reference proteome</keyword>
<proteinExistence type="predicted"/>
<dbReference type="InterPro" id="IPR022258">
    <property type="entry name" value="Flagellar_operon_YvyF"/>
</dbReference>
<name>A0A4R3MW53_9BACI</name>
<keyword evidence="1" id="KW-0966">Cell projection</keyword>
<reference evidence="1 2" key="1">
    <citation type="submission" date="2019-03" db="EMBL/GenBank/DDBJ databases">
        <title>Genomic Encyclopedia of Type Strains, Phase IV (KMG-IV): sequencing the most valuable type-strain genomes for metagenomic binning, comparative biology and taxonomic classification.</title>
        <authorList>
            <person name="Goeker M."/>
        </authorList>
    </citation>
    <scope>NUCLEOTIDE SEQUENCE [LARGE SCALE GENOMIC DNA]</scope>
    <source>
        <strain evidence="1 2">DSM 25894</strain>
    </source>
</reference>
<keyword evidence="1" id="KW-0969">Cilium</keyword>
<keyword evidence="1" id="KW-0282">Flagellum</keyword>
<gene>
    <name evidence="1" type="ORF">EDD68_11318</name>
</gene>
<sequence length="140" mass="16722">MGELANCRRCGRVFVKTVRDICEACYKEEEQLFEKVYKYIRKKENRSATIPEVSEATEVDENLIMKWVKEKRIHTKDLPNFTYECERCGSPIQEGKVCQTCAADLKKELEREEMIQKISEENRKKQQTYFSVDDKIRRKR</sequence>
<evidence type="ECO:0000313" key="1">
    <source>
        <dbReference type="EMBL" id="TCT20455.1"/>
    </source>
</evidence>
<accession>A0A4R3MW53</accession>
<protein>
    <submittedName>
        <fullName evidence="1">Flagellar operon protein (TIGR03826 family)</fullName>
    </submittedName>
</protein>
<dbReference type="NCBIfam" id="TIGR03826">
    <property type="entry name" value="YvyF"/>
    <property type="match status" value="1"/>
</dbReference>
<dbReference type="AlphaFoldDB" id="A0A4R3MW53"/>
<organism evidence="1 2">
    <name type="scientific">Melghiribacillus thermohalophilus</name>
    <dbReference type="NCBI Taxonomy" id="1324956"/>
    <lineage>
        <taxon>Bacteria</taxon>
        <taxon>Bacillati</taxon>
        <taxon>Bacillota</taxon>
        <taxon>Bacilli</taxon>
        <taxon>Bacillales</taxon>
        <taxon>Bacillaceae</taxon>
        <taxon>Melghiribacillus</taxon>
    </lineage>
</organism>
<comment type="caution">
    <text evidence="1">The sequence shown here is derived from an EMBL/GenBank/DDBJ whole genome shotgun (WGS) entry which is preliminary data.</text>
</comment>
<dbReference type="Proteomes" id="UP000294650">
    <property type="component" value="Unassembled WGS sequence"/>
</dbReference>